<dbReference type="OrthoDB" id="3263055at2759"/>
<dbReference type="EMBL" id="KV722433">
    <property type="protein sequence ID" value="OCH89186.1"/>
    <property type="molecule type" value="Genomic_DNA"/>
</dbReference>
<feature type="transmembrane region" description="Helical" evidence="1">
    <location>
        <begin position="59"/>
        <end position="80"/>
    </location>
</feature>
<feature type="transmembrane region" description="Helical" evidence="1">
    <location>
        <begin position="178"/>
        <end position="197"/>
    </location>
</feature>
<sequence length="281" mass="31186">MENPAVSTSNFPTVAANLDTTLGALEIGVILSAIFYGITVLQTYTYYRYNDPDWWLVKLAVFVMWLLDTVHFAFLVQILYTYTITDYGSENAILDPTTWLTVAIVATQATLDCIVRIRHLVSLALLSGGSKWILYAGISVGIGADVLTSTSQVILLWKQNAEFHRTKSIIRMLMMYSIQTGVLVTLCAISCLMLFATMPHNNLYIAVYFLLPQLLLNSLLATFNVKHNLRENATGGVVELTLSNSAHNHSVENANLARKSVRGDQFLTVRVDTISETTVDP</sequence>
<evidence type="ECO:0000313" key="3">
    <source>
        <dbReference type="EMBL" id="OCH89186.1"/>
    </source>
</evidence>
<dbReference type="PANTHER" id="PTHR40465">
    <property type="entry name" value="CHROMOSOME 1, WHOLE GENOME SHOTGUN SEQUENCE"/>
    <property type="match status" value="1"/>
</dbReference>
<dbReference type="AlphaFoldDB" id="A0A8E2DJM4"/>
<organism evidence="3 4">
    <name type="scientific">Obba rivulosa</name>
    <dbReference type="NCBI Taxonomy" id="1052685"/>
    <lineage>
        <taxon>Eukaryota</taxon>
        <taxon>Fungi</taxon>
        <taxon>Dikarya</taxon>
        <taxon>Basidiomycota</taxon>
        <taxon>Agaricomycotina</taxon>
        <taxon>Agaricomycetes</taxon>
        <taxon>Polyporales</taxon>
        <taxon>Gelatoporiaceae</taxon>
        <taxon>Obba</taxon>
    </lineage>
</organism>
<protein>
    <recommendedName>
        <fullName evidence="2">DUF6534 domain-containing protein</fullName>
    </recommendedName>
</protein>
<evidence type="ECO:0000259" key="2">
    <source>
        <dbReference type="Pfam" id="PF20152"/>
    </source>
</evidence>
<proteinExistence type="predicted"/>
<feature type="domain" description="DUF6534" evidence="2">
    <location>
        <begin position="143"/>
        <end position="227"/>
    </location>
</feature>
<accession>A0A8E2DJM4</accession>
<dbReference type="InterPro" id="IPR045339">
    <property type="entry name" value="DUF6534"/>
</dbReference>
<feature type="transmembrane region" description="Helical" evidence="1">
    <location>
        <begin position="203"/>
        <end position="223"/>
    </location>
</feature>
<evidence type="ECO:0000256" key="1">
    <source>
        <dbReference type="SAM" id="Phobius"/>
    </source>
</evidence>
<keyword evidence="1" id="KW-0472">Membrane</keyword>
<dbReference type="Proteomes" id="UP000250043">
    <property type="component" value="Unassembled WGS sequence"/>
</dbReference>
<gene>
    <name evidence="3" type="ORF">OBBRIDRAFT_36886</name>
</gene>
<reference evidence="3 4" key="1">
    <citation type="submission" date="2016-07" db="EMBL/GenBank/DDBJ databases">
        <title>Draft genome of the white-rot fungus Obba rivulosa 3A-2.</title>
        <authorList>
            <consortium name="DOE Joint Genome Institute"/>
            <person name="Miettinen O."/>
            <person name="Riley R."/>
            <person name="Acob R."/>
            <person name="Barry K."/>
            <person name="Cullen D."/>
            <person name="De Vries R."/>
            <person name="Hainaut M."/>
            <person name="Hatakka A."/>
            <person name="Henrissat B."/>
            <person name="Hilden K."/>
            <person name="Kuo R."/>
            <person name="Labutti K."/>
            <person name="Lipzen A."/>
            <person name="Makela M.R."/>
            <person name="Sandor L."/>
            <person name="Spatafora J.W."/>
            <person name="Grigoriev I.V."/>
            <person name="Hibbett D.S."/>
        </authorList>
    </citation>
    <scope>NUCLEOTIDE SEQUENCE [LARGE SCALE GENOMIC DNA]</scope>
    <source>
        <strain evidence="3 4">3A-2</strain>
    </source>
</reference>
<feature type="transmembrane region" description="Helical" evidence="1">
    <location>
        <begin position="132"/>
        <end position="157"/>
    </location>
</feature>
<name>A0A8E2DJM4_9APHY</name>
<keyword evidence="4" id="KW-1185">Reference proteome</keyword>
<dbReference type="Pfam" id="PF20152">
    <property type="entry name" value="DUF6534"/>
    <property type="match status" value="1"/>
</dbReference>
<feature type="transmembrane region" description="Helical" evidence="1">
    <location>
        <begin position="27"/>
        <end position="47"/>
    </location>
</feature>
<keyword evidence="1" id="KW-0812">Transmembrane</keyword>
<evidence type="ECO:0000313" key="4">
    <source>
        <dbReference type="Proteomes" id="UP000250043"/>
    </source>
</evidence>
<dbReference type="PANTHER" id="PTHR40465:SF1">
    <property type="entry name" value="DUF6534 DOMAIN-CONTAINING PROTEIN"/>
    <property type="match status" value="1"/>
</dbReference>
<keyword evidence="1" id="KW-1133">Transmembrane helix</keyword>